<dbReference type="PROSITE" id="PS51078">
    <property type="entry name" value="ICLR_ED"/>
    <property type="match status" value="1"/>
</dbReference>
<proteinExistence type="predicted"/>
<dbReference type="EMBL" id="VSSQ01129676">
    <property type="protein sequence ID" value="MPN57741.1"/>
    <property type="molecule type" value="Genomic_DNA"/>
</dbReference>
<organism evidence="2">
    <name type="scientific">bioreactor metagenome</name>
    <dbReference type="NCBI Taxonomy" id="1076179"/>
    <lineage>
        <taxon>unclassified sequences</taxon>
        <taxon>metagenomes</taxon>
        <taxon>ecological metagenomes</taxon>
    </lineage>
</organism>
<sequence>MIGLCCVAAPIFDGKGQVKYALSVSGMQNNFDGAKLERMKNRVVEAAGAITKTLKSTSI</sequence>
<evidence type="ECO:0000313" key="2">
    <source>
        <dbReference type="EMBL" id="MPN57741.1"/>
    </source>
</evidence>
<name>A0A645J2D0_9ZZZZ</name>
<comment type="caution">
    <text evidence="2">The sequence shown here is derived from an EMBL/GenBank/DDBJ whole genome shotgun (WGS) entry which is preliminary data.</text>
</comment>
<dbReference type="Gene3D" id="3.30.450.40">
    <property type="match status" value="1"/>
</dbReference>
<gene>
    <name evidence="2" type="ORF">SDC9_205435</name>
</gene>
<dbReference type="InterPro" id="IPR029016">
    <property type="entry name" value="GAF-like_dom_sf"/>
</dbReference>
<dbReference type="SUPFAM" id="SSF55781">
    <property type="entry name" value="GAF domain-like"/>
    <property type="match status" value="1"/>
</dbReference>
<reference evidence="2" key="1">
    <citation type="submission" date="2019-08" db="EMBL/GenBank/DDBJ databases">
        <authorList>
            <person name="Kucharzyk K."/>
            <person name="Murdoch R.W."/>
            <person name="Higgins S."/>
            <person name="Loffler F."/>
        </authorList>
    </citation>
    <scope>NUCLEOTIDE SEQUENCE</scope>
</reference>
<accession>A0A645J2D0</accession>
<feature type="domain" description="IclR-ED" evidence="1">
    <location>
        <begin position="1"/>
        <end position="56"/>
    </location>
</feature>
<dbReference type="AlphaFoldDB" id="A0A645J2D0"/>
<evidence type="ECO:0000259" key="1">
    <source>
        <dbReference type="PROSITE" id="PS51078"/>
    </source>
</evidence>
<dbReference type="InterPro" id="IPR014757">
    <property type="entry name" value="Tscrpt_reg_IclR_C"/>
</dbReference>
<protein>
    <recommendedName>
        <fullName evidence="1">IclR-ED domain-containing protein</fullName>
    </recommendedName>
</protein>
<dbReference type="Pfam" id="PF01614">
    <property type="entry name" value="IclR_C"/>
    <property type="match status" value="1"/>
</dbReference>